<feature type="compositionally biased region" description="Gly residues" evidence="2">
    <location>
        <begin position="25"/>
        <end position="43"/>
    </location>
</feature>
<dbReference type="GO" id="GO:0016788">
    <property type="term" value="F:hydrolase activity, acting on ester bonds"/>
    <property type="evidence" value="ECO:0007669"/>
    <property type="project" value="InterPro"/>
</dbReference>
<gene>
    <name evidence="4" type="primary">phoA-2</name>
    <name evidence="4" type="ORF">C8035_v002067</name>
</gene>
<evidence type="ECO:0000256" key="2">
    <source>
        <dbReference type="SAM" id="MobiDB-lite"/>
    </source>
</evidence>
<dbReference type="Pfam" id="PF04185">
    <property type="entry name" value="Phosphoesterase"/>
    <property type="match status" value="1"/>
</dbReference>
<evidence type="ECO:0000256" key="3">
    <source>
        <dbReference type="SAM" id="SignalP"/>
    </source>
</evidence>
<dbReference type="Proteomes" id="UP000295083">
    <property type="component" value="Unassembled WGS sequence"/>
</dbReference>
<evidence type="ECO:0000313" key="5">
    <source>
        <dbReference type="Proteomes" id="UP000295083"/>
    </source>
</evidence>
<evidence type="ECO:0000313" key="4">
    <source>
        <dbReference type="EMBL" id="TDZ30614.1"/>
    </source>
</evidence>
<proteinExistence type="predicted"/>
<comment type="caution">
    <text evidence="4">The sequence shown here is derived from an EMBL/GenBank/DDBJ whole genome shotgun (WGS) entry which is preliminary data.</text>
</comment>
<dbReference type="PANTHER" id="PTHR31956">
    <property type="entry name" value="NON-SPECIFIC PHOSPHOLIPASE C4-RELATED"/>
    <property type="match status" value="1"/>
</dbReference>
<reference evidence="4 5" key="1">
    <citation type="submission" date="2018-11" db="EMBL/GenBank/DDBJ databases">
        <title>Genome sequence and assembly of Colletotrichum spinosum.</title>
        <authorList>
            <person name="Gan P."/>
            <person name="Shirasu K."/>
        </authorList>
    </citation>
    <scope>NUCLEOTIDE SEQUENCE [LARGE SCALE GENOMIC DNA]</scope>
    <source>
        <strain evidence="4 5">CBS 515.97</strain>
    </source>
</reference>
<keyword evidence="3" id="KW-0732">Signal</keyword>
<dbReference type="AlphaFoldDB" id="A0A4R8Q4W3"/>
<feature type="chain" id="PRO_5020295599" evidence="3">
    <location>
        <begin position="17"/>
        <end position="464"/>
    </location>
</feature>
<keyword evidence="5" id="KW-1185">Reference proteome</keyword>
<dbReference type="GO" id="GO:0009395">
    <property type="term" value="P:phospholipid catabolic process"/>
    <property type="evidence" value="ECO:0007669"/>
    <property type="project" value="TreeGrafter"/>
</dbReference>
<protein>
    <submittedName>
        <fullName evidence="4">Acid phosphatase</fullName>
    </submittedName>
</protein>
<feature type="signal peptide" evidence="3">
    <location>
        <begin position="1"/>
        <end position="16"/>
    </location>
</feature>
<sequence>MVRILPLLAAVGVAAATPSRDGRGDGPGYPGGGDSNGDCGNGGRPPSVSATPVNTAADIQYTSTASADIAAAAATAKTESPASNIRGRVFNRIAQIYLETTAYENAIADPNCKALIDRGILLSNLYGVAAPSQPNYVAPASGDYFGTNSDSFLLVDRNVSTIVDLLEDKGISWGEYNEGLPYTGFEGFEYDNPVEGDYARKHNLLVRFDSVSLNEHRLAKLKNLTLFYEDLAKKRLPQWLFVTPNLYNNGHDTNISVSCNWTRSFVEPLLKNRYFNDGKTLVYITWQANGQNATARNHVAGILLGSAVPRDLVGTTDDAYYNHYSELSSVQANWGLHTLGRWDVGANVWRFVGCKTGDKIRAWSRKMAGDGFVNYYWNQSYGGVFSSASNTSHLYVAPNLHILGGGYRTVLPAIARLWHGSRLPGYYRNIVEIPDAFHPPKGYEVPIGLTPPEPITTPIRVYPA</sequence>
<evidence type="ECO:0000256" key="1">
    <source>
        <dbReference type="ARBA" id="ARBA00022801"/>
    </source>
</evidence>
<dbReference type="EMBL" id="QAPG01000124">
    <property type="protein sequence ID" value="TDZ30614.1"/>
    <property type="molecule type" value="Genomic_DNA"/>
</dbReference>
<accession>A0A4R8Q4W3</accession>
<dbReference type="InterPro" id="IPR007312">
    <property type="entry name" value="Phosphoesterase"/>
</dbReference>
<name>A0A4R8Q4W3_9PEZI</name>
<dbReference type="PANTHER" id="PTHR31956:SF15">
    <property type="entry name" value="ACID PHOSPHATASE PHOA"/>
    <property type="match status" value="1"/>
</dbReference>
<keyword evidence="1" id="KW-0378">Hydrolase</keyword>
<feature type="region of interest" description="Disordered" evidence="2">
    <location>
        <begin position="17"/>
        <end position="52"/>
    </location>
</feature>
<organism evidence="4 5">
    <name type="scientific">Colletotrichum spinosum</name>
    <dbReference type="NCBI Taxonomy" id="1347390"/>
    <lineage>
        <taxon>Eukaryota</taxon>
        <taxon>Fungi</taxon>
        <taxon>Dikarya</taxon>
        <taxon>Ascomycota</taxon>
        <taxon>Pezizomycotina</taxon>
        <taxon>Sordariomycetes</taxon>
        <taxon>Hypocreomycetidae</taxon>
        <taxon>Glomerellales</taxon>
        <taxon>Glomerellaceae</taxon>
        <taxon>Colletotrichum</taxon>
        <taxon>Colletotrichum orbiculare species complex</taxon>
    </lineage>
</organism>